<keyword evidence="5 8" id="KW-1133">Transmembrane helix</keyword>
<keyword evidence="4" id="KW-0732">Signal</keyword>
<dbReference type="PANTHER" id="PTHR15076">
    <property type="entry name" value="CD99/MIC2 PROTEIN RELATED"/>
    <property type="match status" value="1"/>
</dbReference>
<sequence length="148" mass="15705">SSTDPETQKPKVVVPKDGGTGETEHFWSPLTFLCGSFGDSDLEDIGNDGSYKPDPGRGGGYSSNNSSDMKLEHLVYRLSAGSGQIAGIVSAVGVALLGAASSYFAYQKKKLCFKIQGGRFYRAVGLLVTCLASVAFCFAVLLDNDRYS</sequence>
<dbReference type="Pfam" id="PF12301">
    <property type="entry name" value="CD99L2"/>
    <property type="match status" value="1"/>
</dbReference>
<dbReference type="Ensembl" id="ENSSFOT00015051870.1">
    <property type="protein sequence ID" value="ENSSFOP00015047093.1"/>
    <property type="gene ID" value="ENSSFOG00015030017.1"/>
</dbReference>
<evidence type="ECO:0000256" key="7">
    <source>
        <dbReference type="SAM" id="MobiDB-lite"/>
    </source>
</evidence>
<dbReference type="PANTHER" id="PTHR15076:SF15">
    <property type="entry name" value="CD99 ANTIGEN"/>
    <property type="match status" value="1"/>
</dbReference>
<dbReference type="Proteomes" id="UP000694397">
    <property type="component" value="Chromosome 14"/>
</dbReference>
<reference evidence="9 10" key="1">
    <citation type="submission" date="2019-04" db="EMBL/GenBank/DDBJ databases">
        <authorList>
            <consortium name="Wellcome Sanger Institute Data Sharing"/>
        </authorList>
    </citation>
    <scope>NUCLEOTIDE SEQUENCE [LARGE SCALE GENOMIC DNA]</scope>
</reference>
<keyword evidence="3 8" id="KW-0812">Transmembrane</keyword>
<evidence type="ECO:0000256" key="3">
    <source>
        <dbReference type="ARBA" id="ARBA00022692"/>
    </source>
</evidence>
<feature type="transmembrane region" description="Helical" evidence="8">
    <location>
        <begin position="120"/>
        <end position="142"/>
    </location>
</feature>
<comment type="subcellular location">
    <subcellularLocation>
        <location evidence="1">Membrane</location>
        <topology evidence="1">Single-pass type I membrane protein</topology>
    </subcellularLocation>
</comment>
<dbReference type="AlphaFoldDB" id="A0A8C9VDM1"/>
<evidence type="ECO:0000256" key="4">
    <source>
        <dbReference type="ARBA" id="ARBA00022729"/>
    </source>
</evidence>
<dbReference type="GO" id="GO:0072683">
    <property type="term" value="P:T cell extravasation"/>
    <property type="evidence" value="ECO:0007669"/>
    <property type="project" value="TreeGrafter"/>
</dbReference>
<proteinExistence type="inferred from homology"/>
<dbReference type="GeneTree" id="ENSGT00940000154344"/>
<name>A0A8C9VDM1_SCLFO</name>
<evidence type="ECO:0000256" key="8">
    <source>
        <dbReference type="SAM" id="Phobius"/>
    </source>
</evidence>
<dbReference type="OrthoDB" id="8963727at2759"/>
<organism evidence="9 10">
    <name type="scientific">Scleropages formosus</name>
    <name type="common">Asian bonytongue</name>
    <name type="synonym">Osteoglossum formosum</name>
    <dbReference type="NCBI Taxonomy" id="113540"/>
    <lineage>
        <taxon>Eukaryota</taxon>
        <taxon>Metazoa</taxon>
        <taxon>Chordata</taxon>
        <taxon>Craniata</taxon>
        <taxon>Vertebrata</taxon>
        <taxon>Euteleostomi</taxon>
        <taxon>Actinopterygii</taxon>
        <taxon>Neopterygii</taxon>
        <taxon>Teleostei</taxon>
        <taxon>Osteoglossocephala</taxon>
        <taxon>Osteoglossomorpha</taxon>
        <taxon>Osteoglossiformes</taxon>
        <taxon>Osteoglossidae</taxon>
        <taxon>Scleropages</taxon>
    </lineage>
</organism>
<reference evidence="9" key="3">
    <citation type="submission" date="2025-09" db="UniProtKB">
        <authorList>
            <consortium name="Ensembl"/>
        </authorList>
    </citation>
    <scope>IDENTIFICATION</scope>
</reference>
<keyword evidence="6 8" id="KW-0472">Membrane</keyword>
<feature type="region of interest" description="Disordered" evidence="7">
    <location>
        <begin position="44"/>
        <end position="65"/>
    </location>
</feature>
<comment type="similarity">
    <text evidence="2">Belongs to the CD99 family.</text>
</comment>
<keyword evidence="10" id="KW-1185">Reference proteome</keyword>
<protein>
    <submittedName>
        <fullName evidence="9">Uncharacterized protein</fullName>
    </submittedName>
</protein>
<dbReference type="InterPro" id="IPR022078">
    <property type="entry name" value="CD99L2"/>
</dbReference>
<evidence type="ECO:0000256" key="2">
    <source>
        <dbReference type="ARBA" id="ARBA00008763"/>
    </source>
</evidence>
<evidence type="ECO:0000313" key="9">
    <source>
        <dbReference type="Ensembl" id="ENSSFOP00015047093.1"/>
    </source>
</evidence>
<evidence type="ECO:0000256" key="5">
    <source>
        <dbReference type="ARBA" id="ARBA00022989"/>
    </source>
</evidence>
<dbReference type="GO" id="GO:2000391">
    <property type="term" value="P:positive regulation of neutrophil extravasation"/>
    <property type="evidence" value="ECO:0007669"/>
    <property type="project" value="TreeGrafter"/>
</dbReference>
<dbReference type="GO" id="GO:0034109">
    <property type="term" value="P:homotypic cell-cell adhesion"/>
    <property type="evidence" value="ECO:0007669"/>
    <property type="project" value="TreeGrafter"/>
</dbReference>
<feature type="transmembrane region" description="Helical" evidence="8">
    <location>
        <begin position="74"/>
        <end position="99"/>
    </location>
</feature>
<accession>A0A8C9VDM1</accession>
<feature type="region of interest" description="Disordered" evidence="7">
    <location>
        <begin position="1"/>
        <end position="23"/>
    </location>
</feature>
<evidence type="ECO:0000256" key="1">
    <source>
        <dbReference type="ARBA" id="ARBA00004479"/>
    </source>
</evidence>
<evidence type="ECO:0000256" key="6">
    <source>
        <dbReference type="ARBA" id="ARBA00023136"/>
    </source>
</evidence>
<reference evidence="9" key="2">
    <citation type="submission" date="2025-08" db="UniProtKB">
        <authorList>
            <consortium name="Ensembl"/>
        </authorList>
    </citation>
    <scope>IDENTIFICATION</scope>
</reference>
<dbReference type="GO" id="GO:0005886">
    <property type="term" value="C:plasma membrane"/>
    <property type="evidence" value="ECO:0007669"/>
    <property type="project" value="TreeGrafter"/>
</dbReference>
<evidence type="ECO:0000313" key="10">
    <source>
        <dbReference type="Proteomes" id="UP000694397"/>
    </source>
</evidence>